<dbReference type="GO" id="GO:0000139">
    <property type="term" value="C:Golgi membrane"/>
    <property type="evidence" value="ECO:0007669"/>
    <property type="project" value="TreeGrafter"/>
</dbReference>
<feature type="compositionally biased region" description="Basic residues" evidence="16">
    <location>
        <begin position="263"/>
        <end position="275"/>
    </location>
</feature>
<dbReference type="Pfam" id="PF09261">
    <property type="entry name" value="Alpha-mann_mid"/>
    <property type="match status" value="1"/>
</dbReference>
<dbReference type="SMART" id="SM00765">
    <property type="entry name" value="MANEC"/>
    <property type="match status" value="1"/>
</dbReference>
<dbReference type="CDD" id="cd12442">
    <property type="entry name" value="RRM_RBM48"/>
    <property type="match status" value="1"/>
</dbReference>
<evidence type="ECO:0000256" key="14">
    <source>
        <dbReference type="ARBA" id="ARBA00083602"/>
    </source>
</evidence>
<dbReference type="PANTHER" id="PTHR11607">
    <property type="entry name" value="ALPHA-MANNOSIDASE"/>
    <property type="match status" value="1"/>
</dbReference>
<dbReference type="InterPro" id="IPR000602">
    <property type="entry name" value="Glyco_hydro_38_N"/>
</dbReference>
<dbReference type="SUPFAM" id="SSF74650">
    <property type="entry name" value="Galactose mutarotase-like"/>
    <property type="match status" value="1"/>
</dbReference>
<dbReference type="InterPro" id="IPR013780">
    <property type="entry name" value="Glyco_hydro_b"/>
</dbReference>
<comment type="catalytic activity">
    <reaction evidence="15">
        <text>N(4)-{beta-D-GlcNAc-(1-&gt;2)-alpha-D-Man-(1-&gt;3)-[alpha-D-Man-(1-&gt;3)-[alpha-D-Man-(1-&gt;6)]-alpha-D-Man-(1-&gt;6)]-beta-D-Man-(1-&gt;4)-beta-D-GlcNAc-(1-&gt;4)-beta-D-GlcNAc}-L-asparaginyl-[protein] + 2 H2O = 2 alpha-D-mannopyranose + an N(4)-{beta-D-GlcNAc-(1-&gt;2)-alpha-D-Man-(1-&gt;3)-[alpha-D-Man-(1-&gt;6)]-beta-D-Man-(1-&gt;4)-beta-D-GlcNAc-(1-&gt;4)-beta-D-GlcNAc}-L-asparaginyl-[protein]</text>
        <dbReference type="Rhea" id="RHEA:56052"/>
        <dbReference type="Rhea" id="RHEA-COMP:14368"/>
        <dbReference type="Rhea" id="RHEA-COMP:14369"/>
        <dbReference type="ChEBI" id="CHEBI:15377"/>
        <dbReference type="ChEBI" id="CHEBI:28729"/>
        <dbReference type="ChEBI" id="CHEBI:60615"/>
        <dbReference type="ChEBI" id="CHEBI:60625"/>
        <dbReference type="EC" id="3.2.1.114"/>
    </reaction>
</comment>
<dbReference type="InterPro" id="IPR015341">
    <property type="entry name" value="Glyco_hydro_38_cen"/>
</dbReference>
<evidence type="ECO:0000256" key="8">
    <source>
        <dbReference type="ARBA" id="ARBA00023136"/>
    </source>
</evidence>
<evidence type="ECO:0000313" key="20">
    <source>
        <dbReference type="Proteomes" id="UP000663828"/>
    </source>
</evidence>
<evidence type="ECO:0000259" key="17">
    <source>
        <dbReference type="SMART" id="SM00765"/>
    </source>
</evidence>
<feature type="compositionally biased region" description="Low complexity" evidence="16">
    <location>
        <begin position="481"/>
        <end position="495"/>
    </location>
</feature>
<dbReference type="InterPro" id="IPR028995">
    <property type="entry name" value="Glyco_hydro_57/38_cen_sf"/>
</dbReference>
<evidence type="ECO:0000256" key="12">
    <source>
        <dbReference type="ARBA" id="ARBA00059516"/>
    </source>
</evidence>
<dbReference type="Pfam" id="PF07502">
    <property type="entry name" value="MANEC"/>
    <property type="match status" value="1"/>
</dbReference>
<dbReference type="GO" id="GO:0006491">
    <property type="term" value="P:N-glycan processing"/>
    <property type="evidence" value="ECO:0007669"/>
    <property type="project" value="TreeGrafter"/>
</dbReference>
<dbReference type="InterPro" id="IPR011330">
    <property type="entry name" value="Glyco_hydro/deAcase_b/a-brl"/>
</dbReference>
<dbReference type="FunFam" id="3.20.110.10:FF:000003">
    <property type="entry name" value="Alpha-mannosidase"/>
    <property type="match status" value="1"/>
</dbReference>
<dbReference type="GO" id="GO:0003676">
    <property type="term" value="F:nucleic acid binding"/>
    <property type="evidence" value="ECO:0007669"/>
    <property type="project" value="InterPro"/>
</dbReference>
<evidence type="ECO:0000256" key="6">
    <source>
        <dbReference type="ARBA" id="ARBA00022801"/>
    </source>
</evidence>
<dbReference type="Proteomes" id="UP000663828">
    <property type="component" value="Unassembled WGS sequence"/>
</dbReference>
<evidence type="ECO:0000256" key="11">
    <source>
        <dbReference type="ARBA" id="ARBA00023295"/>
    </source>
</evidence>
<name>A0A814Q6G6_ADIRI</name>
<dbReference type="InterPro" id="IPR037094">
    <property type="entry name" value="Glyco_hydro_38_cen_sf"/>
</dbReference>
<evidence type="ECO:0000256" key="15">
    <source>
        <dbReference type="ARBA" id="ARBA00093232"/>
    </source>
</evidence>
<dbReference type="InterPro" id="IPR050843">
    <property type="entry name" value="Glycosyl_Hydrlase_38"/>
</dbReference>
<evidence type="ECO:0000256" key="10">
    <source>
        <dbReference type="ARBA" id="ARBA00023180"/>
    </source>
</evidence>
<evidence type="ECO:0000256" key="16">
    <source>
        <dbReference type="SAM" id="MobiDB-lite"/>
    </source>
</evidence>
<evidence type="ECO:0000259" key="18">
    <source>
        <dbReference type="SMART" id="SM00872"/>
    </source>
</evidence>
<feature type="region of interest" description="Disordered" evidence="16">
    <location>
        <begin position="235"/>
        <end position="278"/>
    </location>
</feature>
<comment type="subcellular location">
    <subcellularLocation>
        <location evidence="2">Membrane</location>
    </subcellularLocation>
</comment>
<dbReference type="CDD" id="cd10809">
    <property type="entry name" value="GH38N_AMII_GMII_SfManIII_like"/>
    <property type="match status" value="1"/>
</dbReference>
<evidence type="ECO:0000313" key="19">
    <source>
        <dbReference type="EMBL" id="CAF1115056.1"/>
    </source>
</evidence>
<comment type="function">
    <text evidence="12">Catalyzes the first committed step in the biosynthesis of complex N-glycans. It controls conversion of high mannose to complex N-glycans; the final hydrolytic step in the N-glycan maturation pathway.</text>
</comment>
<dbReference type="InterPro" id="IPR011013">
    <property type="entry name" value="Gal_mutarotase_sf_dom"/>
</dbReference>
<dbReference type="SMART" id="SM00872">
    <property type="entry name" value="Alpha-mann_mid"/>
    <property type="match status" value="1"/>
</dbReference>
<sequence length="1519" mass="176725">MLQAHDHHIRGDVCMTRPPYRDGKKPRAVKVYTIAQESKYLLVQNIPSIAGAGEQLVPHFSQYGAIEQYWKLDGYERKDPQEGEQFLDTMLIKYVQISHARVAKCRLDDLNFMGSNLHVCYAPECETLDDLKEKIQERKTIVRRKSELNKFVWRKPSAMASSSQSVKPTTNDIRLKMREIVQKSNLIPIALQQEMKIAILVLLLLISPIELRRHEDEDDDDNYELSDLLKERFNQYQHRGKPSVDQEETNTNDDGDDQYYSSSHRRTKTHPSRKKVLPDNVFDNEDASADDVTTRITSSADKVTKPTTNNKHDMSDSSVCTDKYDIKSEQLVKVKELTSGARMIRYTLVDKRKLSMGVTVKDECMSNCCAEKSCDLAMLSEQPTHNGYKCYLFACNGSCVLASHQDYTVMTLKTNSVQTKQESVTTTSTFMLYFMLDSISTERDHRQKTREQQMNEQLDSLEDSIRNLDKILKEKKQSSQSTRHSIKNSTSSSSSLPKCFWRISSPMNTTFNIRQLYERLPFDNQNGGVWTQGFDIQYNTSQWTATNKLKIIVMPHSHCDPGWLNTFEQYFKHVTKRILTTIVTMLEKNANYRFVWAEMSFLSLWWDQATSDQRELLKKALHSKRLEIVTGGWVMNDEANTHYFAMLDQLIEGHQFIEQNIGNISIENSWANDPFGYSPTMAYLLQRSGIRNLAIQRVHYHIKKELAREKQLEFLWQQPWDRTSSTRIFTHVLPFYAYDIPYTCGPDPKICCQFDFKRGTDSYISCSWGIDPVTINEENLPERSQLLLDQYRKKAQLYRTNVLFIQLGDDFRYQTTNEARLQFDNYDKLFAYMNQRTDWNVQIQYGTLNDYFDQMTKMKSREEFPSYVGDFFTYADRTDNYWSGYYTSRAFFKRMDRIVESYLRASEILFSVACVEMFGRKLLNYFPTEELFSMLTQTRRNLGLFQHHDGITGTAKSHVVNDYGRKLLSSIHMTQNIIEQSAAFLLFPNEYFFRQQVLASNEVFPSYDLLPAKQLLVFDNNQQNHRVVYVYNPTDQKRSEIIQILSNVYHVHITSSEKSVKTCQIGPKWSSKTSNTMEHHQYELFILVNVEPYSIKDYTIHSSTTNEQSCQLVKLQYINEQYSPKNQSAPFPIEIIDTKLIQMENRVLDVTFSKTGAILNLHSKLSDENLRFHMNMIQYGTTKESDHHSGAYLFIPNGNAQEIPMNNFHLIRVQHGLLVTRIDLINDLYSLQYRLTDTNDANDQTIELDVLTHLTMNKDIELGVRLSTGIKNGAEFFTDLNGFQMIRRKTYDKLPLQGNVYPMPTMAYIEDDSMRFTVLAGQPSGVACLKPGVMDIFLDRRLTQDDGRGLGQGVMDNREIISTFKLLFERRHTTVDQTSLTGYPTLQAHHLSIKLLYPMHILQSFIPRAVQDGYQLFAKPSLLPSDYHLVNIRALNNMKSNSTKCFALILRRFAYDCDDNYDQLFHFKQPTFTDFFLSNRIQSIEQTSLSLRHVHQYLNNTSTLTIPYAELVTYKIHFY</sequence>
<gene>
    <name evidence="19" type="ORF">XAT740_LOCUS19072</name>
</gene>
<dbReference type="Pfam" id="PF01074">
    <property type="entry name" value="Glyco_hydro_38N"/>
    <property type="match status" value="1"/>
</dbReference>
<dbReference type="Gene3D" id="2.60.40.1180">
    <property type="entry name" value="Golgi alpha-mannosidase II"/>
    <property type="match status" value="1"/>
</dbReference>
<dbReference type="InterPro" id="IPR013980">
    <property type="entry name" value="MANSC_dom"/>
</dbReference>
<dbReference type="Pfam" id="PF07748">
    <property type="entry name" value="Glyco_hydro_38C"/>
    <property type="match status" value="1"/>
</dbReference>
<dbReference type="SUPFAM" id="SSF88688">
    <property type="entry name" value="Families 57/38 glycoside transferase middle domain"/>
    <property type="match status" value="1"/>
</dbReference>
<keyword evidence="5" id="KW-0732">Signal</keyword>
<dbReference type="InterPro" id="IPR011106">
    <property type="entry name" value="MANSC_N"/>
</dbReference>
<protein>
    <recommendedName>
        <fullName evidence="13">mannosyl-oligosaccharide 1,3-1,6-alpha-mannosidase</fullName>
        <ecNumber evidence="13">3.2.1.114</ecNumber>
    </recommendedName>
    <alternativeName>
        <fullName evidence="14">Mannosyl-oligosaccharide 1,3-1,6-alpha-mannosidase</fullName>
    </alternativeName>
</protein>
<dbReference type="EC" id="3.2.1.114" evidence="13"/>
<dbReference type="GO" id="GO:0004572">
    <property type="term" value="F:mannosyl-oligosaccharide 1,3-1,6-alpha-mannosidase activity"/>
    <property type="evidence" value="ECO:0007669"/>
    <property type="project" value="UniProtKB-EC"/>
</dbReference>
<dbReference type="InterPro" id="IPR034264">
    <property type="entry name" value="RBM48_RRM"/>
</dbReference>
<feature type="compositionally biased region" description="Acidic residues" evidence="16">
    <location>
        <begin position="245"/>
        <end position="257"/>
    </location>
</feature>
<evidence type="ECO:0000256" key="7">
    <source>
        <dbReference type="ARBA" id="ARBA00022833"/>
    </source>
</evidence>
<dbReference type="Gene3D" id="2.70.98.30">
    <property type="entry name" value="Golgi alpha-mannosidase II, domain 4"/>
    <property type="match status" value="1"/>
</dbReference>
<dbReference type="FunFam" id="1.20.1270.50:FF:000001">
    <property type="entry name" value="Alpha-mannosidase"/>
    <property type="match status" value="1"/>
</dbReference>
<keyword evidence="4" id="KW-0479">Metal-binding</keyword>
<dbReference type="PANTHER" id="PTHR11607:SF3">
    <property type="entry name" value="LYSOSOMAL ALPHA-MANNOSIDASE"/>
    <property type="match status" value="1"/>
</dbReference>
<dbReference type="GO" id="GO:0046872">
    <property type="term" value="F:metal ion binding"/>
    <property type="evidence" value="ECO:0007669"/>
    <property type="project" value="UniProtKB-KW"/>
</dbReference>
<comment type="caution">
    <text evidence="19">The sequence shown here is derived from an EMBL/GenBank/DDBJ whole genome shotgun (WGS) entry which is preliminary data.</text>
</comment>
<dbReference type="Gene3D" id="3.20.110.10">
    <property type="entry name" value="Glycoside hydrolase 38, N terminal domain"/>
    <property type="match status" value="1"/>
</dbReference>
<keyword evidence="8" id="KW-0472">Membrane</keyword>
<evidence type="ECO:0000256" key="9">
    <source>
        <dbReference type="ARBA" id="ARBA00023157"/>
    </source>
</evidence>
<keyword evidence="20" id="KW-1185">Reference proteome</keyword>
<evidence type="ECO:0000256" key="4">
    <source>
        <dbReference type="ARBA" id="ARBA00022723"/>
    </source>
</evidence>
<keyword evidence="9" id="KW-1015">Disulfide bond</keyword>
<reference evidence="19" key="1">
    <citation type="submission" date="2021-02" db="EMBL/GenBank/DDBJ databases">
        <authorList>
            <person name="Nowell W R."/>
        </authorList>
    </citation>
    <scope>NUCLEOTIDE SEQUENCE</scope>
</reference>
<dbReference type="SUPFAM" id="SSF88713">
    <property type="entry name" value="Glycoside hydrolase/deacetylase"/>
    <property type="match status" value="1"/>
</dbReference>
<dbReference type="EMBL" id="CAJNOR010001291">
    <property type="protein sequence ID" value="CAF1115056.1"/>
    <property type="molecule type" value="Genomic_DNA"/>
</dbReference>
<keyword evidence="10" id="KW-0325">Glycoprotein</keyword>
<dbReference type="GO" id="GO:0030246">
    <property type="term" value="F:carbohydrate binding"/>
    <property type="evidence" value="ECO:0007669"/>
    <property type="project" value="InterPro"/>
</dbReference>
<comment type="cofactor">
    <cofactor evidence="1">
        <name>Zn(2+)</name>
        <dbReference type="ChEBI" id="CHEBI:29105"/>
    </cofactor>
</comment>
<feature type="domain" description="Glycoside hydrolase family 38 central" evidence="18">
    <location>
        <begin position="880"/>
        <end position="967"/>
    </location>
</feature>
<keyword evidence="6" id="KW-0378">Hydrolase</keyword>
<dbReference type="InterPro" id="IPR011682">
    <property type="entry name" value="Glyco_hydro_38_C"/>
</dbReference>
<dbReference type="Gene3D" id="1.20.1270.50">
    <property type="entry name" value="Glycoside hydrolase family 38, central domain"/>
    <property type="match status" value="1"/>
</dbReference>
<evidence type="ECO:0000256" key="13">
    <source>
        <dbReference type="ARBA" id="ARBA00066412"/>
    </source>
</evidence>
<dbReference type="SUPFAM" id="SSF54928">
    <property type="entry name" value="RNA-binding domain, RBD"/>
    <property type="match status" value="1"/>
</dbReference>
<accession>A0A814Q6G6</accession>
<organism evidence="19 20">
    <name type="scientific">Adineta ricciae</name>
    <name type="common">Rotifer</name>
    <dbReference type="NCBI Taxonomy" id="249248"/>
    <lineage>
        <taxon>Eukaryota</taxon>
        <taxon>Metazoa</taxon>
        <taxon>Spiralia</taxon>
        <taxon>Gnathifera</taxon>
        <taxon>Rotifera</taxon>
        <taxon>Eurotatoria</taxon>
        <taxon>Bdelloidea</taxon>
        <taxon>Adinetida</taxon>
        <taxon>Adinetidae</taxon>
        <taxon>Adineta</taxon>
    </lineage>
</organism>
<keyword evidence="7" id="KW-0862">Zinc</keyword>
<evidence type="ECO:0000256" key="5">
    <source>
        <dbReference type="ARBA" id="ARBA00022729"/>
    </source>
</evidence>
<dbReference type="InterPro" id="IPR035979">
    <property type="entry name" value="RBD_domain_sf"/>
</dbReference>
<evidence type="ECO:0000256" key="3">
    <source>
        <dbReference type="ARBA" id="ARBA00009792"/>
    </source>
</evidence>
<dbReference type="InterPro" id="IPR027291">
    <property type="entry name" value="Glyco_hydro_38_N_sf"/>
</dbReference>
<comment type="similarity">
    <text evidence="3">Belongs to the glycosyl hydrolase 38 family.</text>
</comment>
<feature type="region of interest" description="Disordered" evidence="16">
    <location>
        <begin position="474"/>
        <end position="495"/>
    </location>
</feature>
<proteinExistence type="inferred from homology"/>
<evidence type="ECO:0000256" key="2">
    <source>
        <dbReference type="ARBA" id="ARBA00004370"/>
    </source>
</evidence>
<dbReference type="GO" id="GO:0006013">
    <property type="term" value="P:mannose metabolic process"/>
    <property type="evidence" value="ECO:0007669"/>
    <property type="project" value="InterPro"/>
</dbReference>
<feature type="domain" description="Seven cysteines N-terminal" evidence="17">
    <location>
        <begin position="315"/>
        <end position="410"/>
    </location>
</feature>
<evidence type="ECO:0000256" key="1">
    <source>
        <dbReference type="ARBA" id="ARBA00001947"/>
    </source>
</evidence>
<keyword evidence="11" id="KW-0326">Glycosidase</keyword>